<keyword evidence="1" id="KW-1133">Transmembrane helix</keyword>
<dbReference type="GO" id="GO:0005615">
    <property type="term" value="C:extracellular space"/>
    <property type="evidence" value="ECO:0007669"/>
    <property type="project" value="TreeGrafter"/>
</dbReference>
<dbReference type="PANTHER" id="PTHR10974:SF1">
    <property type="entry name" value="FI08016P-RELATED"/>
    <property type="match status" value="1"/>
</dbReference>
<dbReference type="OrthoDB" id="413313at2759"/>
<protein>
    <submittedName>
        <fullName evidence="2">Uncharacterized protein</fullName>
    </submittedName>
</protein>
<evidence type="ECO:0000256" key="1">
    <source>
        <dbReference type="SAM" id="Phobius"/>
    </source>
</evidence>
<keyword evidence="1" id="KW-0472">Membrane</keyword>
<dbReference type="PANTHER" id="PTHR10974">
    <property type="entry name" value="FI08016P-RELATED"/>
    <property type="match status" value="1"/>
</dbReference>
<keyword evidence="1" id="KW-0812">Transmembrane</keyword>
<dbReference type="InterPro" id="IPR004245">
    <property type="entry name" value="DUF229"/>
</dbReference>
<reference evidence="2 3" key="1">
    <citation type="submission" date="2016-11" db="EMBL/GenBank/DDBJ databases">
        <title>The macronuclear genome of Stentor coeruleus: a giant cell with tiny introns.</title>
        <authorList>
            <person name="Slabodnick M."/>
            <person name="Ruby J.G."/>
            <person name="Reiff S.B."/>
            <person name="Swart E.C."/>
            <person name="Gosai S."/>
            <person name="Prabakaran S."/>
            <person name="Witkowska E."/>
            <person name="Larue G.E."/>
            <person name="Fisher S."/>
            <person name="Freeman R.M."/>
            <person name="Gunawardena J."/>
            <person name="Chu W."/>
            <person name="Stover N.A."/>
            <person name="Gregory B.D."/>
            <person name="Nowacki M."/>
            <person name="Derisi J."/>
            <person name="Roy S.W."/>
            <person name="Marshall W.F."/>
            <person name="Sood P."/>
        </authorList>
    </citation>
    <scope>NUCLEOTIDE SEQUENCE [LARGE SCALE GENOMIC DNA]</scope>
    <source>
        <strain evidence="2">WM001</strain>
    </source>
</reference>
<comment type="caution">
    <text evidence="2">The sequence shown here is derived from an EMBL/GenBank/DDBJ whole genome shotgun (WGS) entry which is preliminary data.</text>
</comment>
<dbReference type="EMBL" id="MPUH01000154">
    <property type="protein sequence ID" value="OMJ88302.1"/>
    <property type="molecule type" value="Genomic_DNA"/>
</dbReference>
<keyword evidence="3" id="KW-1185">Reference proteome</keyword>
<organism evidence="2 3">
    <name type="scientific">Stentor coeruleus</name>
    <dbReference type="NCBI Taxonomy" id="5963"/>
    <lineage>
        <taxon>Eukaryota</taxon>
        <taxon>Sar</taxon>
        <taxon>Alveolata</taxon>
        <taxon>Ciliophora</taxon>
        <taxon>Postciliodesmatophora</taxon>
        <taxon>Heterotrichea</taxon>
        <taxon>Heterotrichida</taxon>
        <taxon>Stentoridae</taxon>
        <taxon>Stentor</taxon>
    </lineage>
</organism>
<feature type="transmembrane region" description="Helical" evidence="1">
    <location>
        <begin position="7"/>
        <end position="29"/>
    </location>
</feature>
<dbReference type="Proteomes" id="UP000187209">
    <property type="component" value="Unassembled WGS sequence"/>
</dbReference>
<name>A0A1R2CH09_9CILI</name>
<gene>
    <name evidence="2" type="ORF">SteCoe_9803</name>
</gene>
<accession>A0A1R2CH09</accession>
<proteinExistence type="predicted"/>
<dbReference type="AlphaFoldDB" id="A0A1R2CH09"/>
<sequence length="784" mass="91582">MRIDSKILALVLLFIGILFLSDTLLFSIYGSPESIIDIEGENDYFDINLNDSCFSEKAFSRPIFMSTRLINITYQPISYGMNEIESDNLLKITNPITCPRFNVINFQNFSSNCKLSKGKNIHIFEYNFSIPENYGSTLVKYKLSEHSENYIFSSNSEFGYVECDEKHKDIFLRNVFNQTVADNARKIEEKLKKKYSVGSNYRPLTVMMFILDSVSRRSFYRNMKETVNFFNNTLVSNSSELSKKFVLYDFLGNNAVKDLTRPNMAPLIYGISIDTIIEQEGDRSIDSDEDKNFYLERQKAGSIWYYYKKKGFVTMHLNDVITDYLSKISGRELLVDHQVSNFWTLSNQYFGYNDIIKEYKCIGPEYSHKHSLNYLSQFLKNYEGYNKFSYTHLTIAHDFSGTRLSLGDKDFKKFLKETLESYSKINEDLFIVFAGDHGRYKFEFSSLYGKGERSLPFHFVISNKEFIDGHEFHKNLDVNSRRLLSRYDWYKTLKHLANMPYTNIGIQSQEYKEIKTENKSLSVLIERARKDRKCSDIGIDPNNCISSPFKEVTNYDISKDNHYSYFLNKTLENMETFYKKKLDSKCNIIKLDNVLYIGKREFTSDNDVKPISIIEVFTVKNSKGKFLIQSSISNKSSFSNLMKTFLEFEFFESVKIKGRKKGKNAVFSLKRIWSLTRLDIVNPDFIVFNKTCCQDSTYYNYNYLYSLENLSCLQVCEKNNLQCTDYRFLNLFIKFNENLFTNVNIVGELNSLELVNSTLFVGRYDMCANDIVSDSAICHCAQYK</sequence>
<dbReference type="Pfam" id="PF02995">
    <property type="entry name" value="DUF229"/>
    <property type="match status" value="1"/>
</dbReference>
<evidence type="ECO:0000313" key="3">
    <source>
        <dbReference type="Proteomes" id="UP000187209"/>
    </source>
</evidence>
<evidence type="ECO:0000313" key="2">
    <source>
        <dbReference type="EMBL" id="OMJ88302.1"/>
    </source>
</evidence>